<dbReference type="Pfam" id="PF03999">
    <property type="entry name" value="MAP65_ASE1"/>
    <property type="match status" value="1"/>
</dbReference>
<proteinExistence type="predicted"/>
<keyword evidence="1" id="KW-0175">Coiled coil</keyword>
<protein>
    <submittedName>
        <fullName evidence="2">Uncharacterized protein</fullName>
    </submittedName>
</protein>
<feature type="coiled-coil region" evidence="1">
    <location>
        <begin position="111"/>
        <end position="179"/>
    </location>
</feature>
<accession>A0A9Q9C2Y4</accession>
<dbReference type="AlphaFoldDB" id="A0A9Q9C2Y4"/>
<reference evidence="2" key="1">
    <citation type="submission" date="2021-05" db="EMBL/GenBank/DDBJ databases">
        <title>Encephalitozoon hellem ATCC 50604 Complete Genome.</title>
        <authorList>
            <person name="Mascarenhas dos Santos A.C."/>
            <person name="Julian A.T."/>
            <person name="Pombert J.-F."/>
        </authorList>
    </citation>
    <scope>NUCLEOTIDE SEQUENCE</scope>
    <source>
        <strain evidence="2">ATCC 50604</strain>
    </source>
</reference>
<dbReference type="EMBL" id="CP075151">
    <property type="protein sequence ID" value="UTX43136.1"/>
    <property type="molecule type" value="Genomic_DNA"/>
</dbReference>
<sequence>MKFSWANKLNERIQRLYDTMLVLMPLERVGDNPFDYFEDEVGCIIESVDGVLKSIMDRKAEMQNEIDGVVESMGRDCLSIGVEAPRIPKLLNMCVLREYVKNEARRIALMKRAVAGRMAAIREEIEKIKEDIFDVEMRGIDCVGLKAVNGEDDVSLTSLKELETHRDFLRSEQERMEGNRDGLYGELCVFLSQLSRSDPDVEIGQKIFILEKLHKKYKEEIEKRDSEFRRLEIEIRRREGYLGMPCREIEMDLSDGNLEMMRSYESYLRGEQERLLDEIYEKKRSLLKGLVDVFGEDMKDFTKTEEGIQEMAEMISKLESKKDLFLSIRSLAEKREELISKMNEFEKIASDPKRLFRSSLQLLSEEKFRNSAYPNLIRIEEAIFKLLDEYEDRFGKLIKNGMDFRRSLREEIESRVVNKTVFIGRFDSPSRKRR</sequence>
<organism evidence="2 3">
    <name type="scientific">Encephalitozoon hellem</name>
    <name type="common">Microsporidian parasite</name>
    <dbReference type="NCBI Taxonomy" id="27973"/>
    <lineage>
        <taxon>Eukaryota</taxon>
        <taxon>Fungi</taxon>
        <taxon>Fungi incertae sedis</taxon>
        <taxon>Microsporidia</taxon>
        <taxon>Unikaryonidae</taxon>
        <taxon>Encephalitozoon</taxon>
    </lineage>
</organism>
<name>A0A9Q9C2Y4_ENCHE</name>
<gene>
    <name evidence="2" type="ORF">GPU96_05g08750</name>
</gene>
<dbReference type="Gene3D" id="1.20.58.1520">
    <property type="match status" value="1"/>
</dbReference>
<dbReference type="Proteomes" id="UP001059546">
    <property type="component" value="Chromosome V"/>
</dbReference>
<evidence type="ECO:0000313" key="3">
    <source>
        <dbReference type="Proteomes" id="UP001059546"/>
    </source>
</evidence>
<evidence type="ECO:0000256" key="1">
    <source>
        <dbReference type="SAM" id="Coils"/>
    </source>
</evidence>
<evidence type="ECO:0000313" key="2">
    <source>
        <dbReference type="EMBL" id="UTX43136.1"/>
    </source>
</evidence>